<dbReference type="GeneID" id="104584316"/>
<keyword evidence="4" id="KW-1185">Reference proteome</keyword>
<dbReference type="RefSeq" id="XP_024317856.1">
    <property type="nucleotide sequence ID" value="XM_024462088.1"/>
</dbReference>
<accession>A0A2K2D5J1</accession>
<feature type="region of interest" description="Disordered" evidence="1">
    <location>
        <begin position="150"/>
        <end position="198"/>
    </location>
</feature>
<dbReference type="Gramene" id="PNT69544">
    <property type="protein sequence ID" value="PNT69544"/>
    <property type="gene ID" value="BRADI_3g57486v3"/>
</dbReference>
<dbReference type="AlphaFoldDB" id="A0A2K2D5J1"/>
<evidence type="ECO:0000313" key="2">
    <source>
        <dbReference type="EMBL" id="PNT69544.1"/>
    </source>
</evidence>
<feature type="region of interest" description="Disordered" evidence="1">
    <location>
        <begin position="100"/>
        <end position="120"/>
    </location>
</feature>
<reference evidence="2 3" key="1">
    <citation type="journal article" date="2010" name="Nature">
        <title>Genome sequencing and analysis of the model grass Brachypodium distachyon.</title>
        <authorList>
            <consortium name="International Brachypodium Initiative"/>
        </authorList>
    </citation>
    <scope>NUCLEOTIDE SEQUENCE [LARGE SCALE GENOMIC DNA]</scope>
    <source>
        <strain evidence="2 3">Bd21</strain>
    </source>
</reference>
<gene>
    <name evidence="3" type="primary">LOC104584316</name>
    <name evidence="2" type="ORF">BRADI_3g57486v3</name>
</gene>
<dbReference type="EnsemblPlants" id="PNT69544">
    <property type="protein sequence ID" value="PNT69544"/>
    <property type="gene ID" value="BRADI_3g57486v3"/>
</dbReference>
<reference evidence="2" key="2">
    <citation type="submission" date="2017-06" db="EMBL/GenBank/DDBJ databases">
        <title>WGS assembly of Brachypodium distachyon.</title>
        <authorList>
            <consortium name="The International Brachypodium Initiative"/>
            <person name="Lucas S."/>
            <person name="Harmon-Smith M."/>
            <person name="Lail K."/>
            <person name="Tice H."/>
            <person name="Grimwood J."/>
            <person name="Bruce D."/>
            <person name="Barry K."/>
            <person name="Shu S."/>
            <person name="Lindquist E."/>
            <person name="Wang M."/>
            <person name="Pitluck S."/>
            <person name="Vogel J.P."/>
            <person name="Garvin D.F."/>
            <person name="Mockler T.C."/>
            <person name="Schmutz J."/>
            <person name="Rokhsar D."/>
            <person name="Bevan M.W."/>
        </authorList>
    </citation>
    <scope>NUCLEOTIDE SEQUENCE</scope>
    <source>
        <strain evidence="2">Bd21</strain>
    </source>
</reference>
<protein>
    <submittedName>
        <fullName evidence="2 3">Uncharacterized protein</fullName>
    </submittedName>
</protein>
<proteinExistence type="predicted"/>
<dbReference type="Proteomes" id="UP000008810">
    <property type="component" value="Chromosome 3"/>
</dbReference>
<sequence>MSIRPQGQTPVPYPDIDLSLAPPAAPSPSDEFRRVLAMVIRGRRPQRQPSPVLDLDLALAPPAAPFPSSPPQSMIWQGNAVAGELQVFGAAGGGAAAARREGAAADGDGHASLENNGHAYAGPCRGDQVAPPAGARGRVPVHPLKRAQMAMPPADAGGLLPLRPPSQITPSECRQARRRRSGRGAAEPEAEQVESVEI</sequence>
<name>A0A2K2D5J1_BRADI</name>
<dbReference type="EMBL" id="CM000882">
    <property type="protein sequence ID" value="PNT69544.1"/>
    <property type="molecule type" value="Genomic_DNA"/>
</dbReference>
<feature type="region of interest" description="Disordered" evidence="1">
    <location>
        <begin position="1"/>
        <end position="29"/>
    </location>
</feature>
<evidence type="ECO:0000256" key="1">
    <source>
        <dbReference type="SAM" id="MobiDB-lite"/>
    </source>
</evidence>
<evidence type="ECO:0000313" key="4">
    <source>
        <dbReference type="Proteomes" id="UP000008810"/>
    </source>
</evidence>
<evidence type="ECO:0000313" key="3">
    <source>
        <dbReference type="EnsemblPlants" id="PNT69544"/>
    </source>
</evidence>
<reference evidence="3" key="3">
    <citation type="submission" date="2018-08" db="UniProtKB">
        <authorList>
            <consortium name="EnsemblPlants"/>
        </authorList>
    </citation>
    <scope>IDENTIFICATION</scope>
    <source>
        <strain evidence="3">cv. Bd21</strain>
    </source>
</reference>
<organism evidence="2">
    <name type="scientific">Brachypodium distachyon</name>
    <name type="common">Purple false brome</name>
    <name type="synonym">Trachynia distachya</name>
    <dbReference type="NCBI Taxonomy" id="15368"/>
    <lineage>
        <taxon>Eukaryota</taxon>
        <taxon>Viridiplantae</taxon>
        <taxon>Streptophyta</taxon>
        <taxon>Embryophyta</taxon>
        <taxon>Tracheophyta</taxon>
        <taxon>Spermatophyta</taxon>
        <taxon>Magnoliopsida</taxon>
        <taxon>Liliopsida</taxon>
        <taxon>Poales</taxon>
        <taxon>Poaceae</taxon>
        <taxon>BOP clade</taxon>
        <taxon>Pooideae</taxon>
        <taxon>Stipodae</taxon>
        <taxon>Brachypodieae</taxon>
        <taxon>Brachypodium</taxon>
    </lineage>
</organism>
<feature type="compositionally biased region" description="Basic and acidic residues" evidence="1">
    <location>
        <begin position="100"/>
        <end position="111"/>
    </location>
</feature>
<feature type="compositionally biased region" description="Acidic residues" evidence="1">
    <location>
        <begin position="188"/>
        <end position="198"/>
    </location>
</feature>